<accession>A0A381RNM7</accession>
<proteinExistence type="predicted"/>
<reference evidence="2" key="1">
    <citation type="submission" date="2018-05" db="EMBL/GenBank/DDBJ databases">
        <authorList>
            <person name="Lanie J.A."/>
            <person name="Ng W.-L."/>
            <person name="Kazmierczak K.M."/>
            <person name="Andrzejewski T.M."/>
            <person name="Davidsen T.M."/>
            <person name="Wayne K.J."/>
            <person name="Tettelin H."/>
            <person name="Glass J.I."/>
            <person name="Rusch D."/>
            <person name="Podicherti R."/>
            <person name="Tsui H.-C.T."/>
            <person name="Winkler M.E."/>
        </authorList>
    </citation>
    <scope>NUCLEOTIDE SEQUENCE</scope>
</reference>
<gene>
    <name evidence="2" type="ORF">METZ01_LOCUS45718</name>
</gene>
<evidence type="ECO:0000256" key="1">
    <source>
        <dbReference type="SAM" id="Coils"/>
    </source>
</evidence>
<protein>
    <submittedName>
        <fullName evidence="2">Uncharacterized protein</fullName>
    </submittedName>
</protein>
<feature type="coiled-coil region" evidence="1">
    <location>
        <begin position="305"/>
        <end position="339"/>
    </location>
</feature>
<dbReference type="EMBL" id="UINC01002096">
    <property type="protein sequence ID" value="SUZ92864.1"/>
    <property type="molecule type" value="Genomic_DNA"/>
</dbReference>
<evidence type="ECO:0000313" key="2">
    <source>
        <dbReference type="EMBL" id="SUZ92864.1"/>
    </source>
</evidence>
<sequence length="517" mass="59626">MVEQARDERDQAGSGNKDKLILLLLRKDFRKSYMGTLVDRLLESDVTVAVDETNYPEEKQKKFHWILSFPGDLPLGKAPDAGSVDLIFRVPGRAKLQLDKQPSSDSEKLTKLMGRYKEVQQTCKDREKNPVFVKLAVTDAVLRREQQMMQKFEDLVSRLEQKIAQVEKTYYQGIGYILSTAIEKITGVAVLDSLMKGLIRVMIIDDLDQRSIDGLVDINFSRKFLSFMCTRELSKKVEEFRSEHAEDEFAKATIGDFIFNSPDFEKVDIVFFNSWKFTDDTFPIRVALRKKTIVSKQEERKVEQQDQAEGEIASEKEALEALKEKLQEVMHVIHKMEKSHFDDEDEYQVQNNTRKRLLKDIKIHELKIKELKRPVKAGAEEKIISFDMFEIFKSKQSFMDRMGDKAGSMGLGKLWGKHMDTDERFSFNKLSEMARYSKDWIKASSQLKKITSQTIHLAKQLDLFVEKNKLAAAASSPDSEGKVNYQPLLDEHILDCLELAVLSCEIFNLCEKQSTKQ</sequence>
<organism evidence="2">
    <name type="scientific">marine metagenome</name>
    <dbReference type="NCBI Taxonomy" id="408172"/>
    <lineage>
        <taxon>unclassified sequences</taxon>
        <taxon>metagenomes</taxon>
        <taxon>ecological metagenomes</taxon>
    </lineage>
</organism>
<dbReference type="AlphaFoldDB" id="A0A381RNM7"/>
<feature type="coiled-coil region" evidence="1">
    <location>
        <begin position="142"/>
        <end position="169"/>
    </location>
</feature>
<keyword evidence="1" id="KW-0175">Coiled coil</keyword>
<name>A0A381RNM7_9ZZZZ</name>